<dbReference type="Gene3D" id="3.40.630.30">
    <property type="match status" value="1"/>
</dbReference>
<dbReference type="PANTHER" id="PTHR31435">
    <property type="entry name" value="PROTEIN NATD1"/>
    <property type="match status" value="1"/>
</dbReference>
<proteinExistence type="predicted"/>
<evidence type="ECO:0000259" key="1">
    <source>
        <dbReference type="PROSITE" id="PS51729"/>
    </source>
</evidence>
<protein>
    <submittedName>
        <fullName evidence="2">N-acetyltransferase</fullName>
    </submittedName>
</protein>
<dbReference type="AlphaFoldDB" id="A0AAE7AZS9"/>
<dbReference type="Proteomes" id="UP000501443">
    <property type="component" value="Chromosome 2"/>
</dbReference>
<dbReference type="SUPFAM" id="SSF55729">
    <property type="entry name" value="Acyl-CoA N-acyltransferases (Nat)"/>
    <property type="match status" value="1"/>
</dbReference>
<reference evidence="2 3" key="1">
    <citation type="submission" date="2020-05" db="EMBL/GenBank/DDBJ databases">
        <title>First description outside Europe of the emergent pathogen for shellfish aquaculture Vibrio europaeus.</title>
        <authorList>
            <person name="Dubert J."/>
            <person name="Rojas R."/>
        </authorList>
    </citation>
    <scope>NUCLEOTIDE SEQUENCE [LARGE SCALE GENOMIC DNA]</scope>
    <source>
        <strain evidence="2 3">NPI-1</strain>
    </source>
</reference>
<name>A0AAE7AZS9_9VIBR</name>
<evidence type="ECO:0000313" key="3">
    <source>
        <dbReference type="Proteomes" id="UP000501443"/>
    </source>
</evidence>
<dbReference type="InterPro" id="IPR016181">
    <property type="entry name" value="Acyl_CoA_acyltransferase"/>
</dbReference>
<accession>A0AAE7AZS9</accession>
<dbReference type="PANTHER" id="PTHR31435:SF9">
    <property type="entry name" value="PROTEIN NATD1"/>
    <property type="match status" value="1"/>
</dbReference>
<dbReference type="RefSeq" id="WP_171802711.1">
    <property type="nucleotide sequence ID" value="NZ_CP053543.1"/>
</dbReference>
<dbReference type="PROSITE" id="PS51729">
    <property type="entry name" value="GNAT_YJDJ"/>
    <property type="match status" value="1"/>
</dbReference>
<evidence type="ECO:0000313" key="2">
    <source>
        <dbReference type="EMBL" id="QJY38461.1"/>
    </source>
</evidence>
<feature type="domain" description="N-acetyltransferase" evidence="1">
    <location>
        <begin position="6"/>
        <end position="92"/>
    </location>
</feature>
<sequence>MSHKVILDEVNSQFRVHLEGGHYAIVKFEDKGDVYAITSTKVPEELQGKGYGKAMMEAVLPQVEQLGVKVEPVCSYVVHYLDRNAHWSHLKAESQ</sequence>
<dbReference type="EMBL" id="CP053543">
    <property type="protein sequence ID" value="QJY38461.1"/>
    <property type="molecule type" value="Genomic_DNA"/>
</dbReference>
<organism evidence="2 3">
    <name type="scientific">Vibrio europaeus</name>
    <dbReference type="NCBI Taxonomy" id="300876"/>
    <lineage>
        <taxon>Bacteria</taxon>
        <taxon>Pseudomonadati</taxon>
        <taxon>Pseudomonadota</taxon>
        <taxon>Gammaproteobacteria</taxon>
        <taxon>Vibrionales</taxon>
        <taxon>Vibrionaceae</taxon>
        <taxon>Vibrio</taxon>
        <taxon>Vibrio oreintalis group</taxon>
    </lineage>
</organism>
<dbReference type="Pfam" id="PF14542">
    <property type="entry name" value="Acetyltransf_CG"/>
    <property type="match status" value="1"/>
</dbReference>
<dbReference type="CDD" id="cd04301">
    <property type="entry name" value="NAT_SF"/>
    <property type="match status" value="1"/>
</dbReference>
<gene>
    <name evidence="2" type="ORF">HOO69_17950</name>
</gene>
<dbReference type="InterPro" id="IPR045057">
    <property type="entry name" value="Gcn5-rel_NAT"/>
</dbReference>
<dbReference type="InterPro" id="IPR031165">
    <property type="entry name" value="GNAT_YJDJ"/>
</dbReference>